<reference evidence="3" key="1">
    <citation type="journal article" date="2023" name="Nat. Commun.">
        <title>Diploid and tetraploid genomes of Acorus and the evolution of monocots.</title>
        <authorList>
            <person name="Ma L."/>
            <person name="Liu K.W."/>
            <person name="Li Z."/>
            <person name="Hsiao Y.Y."/>
            <person name="Qi Y."/>
            <person name="Fu T."/>
            <person name="Tang G.D."/>
            <person name="Zhang D."/>
            <person name="Sun W.H."/>
            <person name="Liu D.K."/>
            <person name="Li Y."/>
            <person name="Chen G.Z."/>
            <person name="Liu X.D."/>
            <person name="Liao X.Y."/>
            <person name="Jiang Y.T."/>
            <person name="Yu X."/>
            <person name="Hao Y."/>
            <person name="Huang J."/>
            <person name="Zhao X.W."/>
            <person name="Ke S."/>
            <person name="Chen Y.Y."/>
            <person name="Wu W.L."/>
            <person name="Hsu J.L."/>
            <person name="Lin Y.F."/>
            <person name="Huang M.D."/>
            <person name="Li C.Y."/>
            <person name="Huang L."/>
            <person name="Wang Z.W."/>
            <person name="Zhao X."/>
            <person name="Zhong W.Y."/>
            <person name="Peng D.H."/>
            <person name="Ahmad S."/>
            <person name="Lan S."/>
            <person name="Zhang J.S."/>
            <person name="Tsai W.C."/>
            <person name="Van de Peer Y."/>
            <person name="Liu Z.J."/>
        </authorList>
    </citation>
    <scope>NUCLEOTIDE SEQUENCE</scope>
    <source>
        <strain evidence="3">CP</strain>
    </source>
</reference>
<dbReference type="PANTHER" id="PTHR35274">
    <property type="entry name" value="E6-LIKE PROTEIN"/>
    <property type="match status" value="1"/>
</dbReference>
<evidence type="ECO:0000256" key="1">
    <source>
        <dbReference type="SAM" id="MobiDB-lite"/>
    </source>
</evidence>
<feature type="region of interest" description="Disordered" evidence="1">
    <location>
        <begin position="30"/>
        <end position="133"/>
    </location>
</feature>
<gene>
    <name evidence="3" type="ORF">QJS10_CPA03g00069</name>
</gene>
<dbReference type="InterPro" id="IPR040290">
    <property type="entry name" value="Prot_E6-like"/>
</dbReference>
<keyword evidence="4" id="KW-1185">Reference proteome</keyword>
<protein>
    <submittedName>
        <fullName evidence="3">Uncharacterized protein</fullName>
    </submittedName>
</protein>
<feature type="compositionally biased region" description="Basic and acidic residues" evidence="1">
    <location>
        <begin position="103"/>
        <end position="118"/>
    </location>
</feature>
<evidence type="ECO:0000313" key="4">
    <source>
        <dbReference type="Proteomes" id="UP001180020"/>
    </source>
</evidence>
<evidence type="ECO:0000256" key="2">
    <source>
        <dbReference type="SAM" id="SignalP"/>
    </source>
</evidence>
<feature type="compositionally biased region" description="Polar residues" evidence="1">
    <location>
        <begin position="79"/>
        <end position="88"/>
    </location>
</feature>
<proteinExistence type="predicted"/>
<dbReference type="PANTHER" id="PTHR35274:SF2">
    <property type="entry name" value="E6-LIKE PROTEIN"/>
    <property type="match status" value="1"/>
</dbReference>
<feature type="chain" id="PRO_5043384393" evidence="2">
    <location>
        <begin position="25"/>
        <end position="175"/>
    </location>
</feature>
<dbReference type="EMBL" id="JAUJYO010000003">
    <property type="protein sequence ID" value="KAK1320227.1"/>
    <property type="molecule type" value="Genomic_DNA"/>
</dbReference>
<keyword evidence="2" id="KW-0732">Signal</keyword>
<sequence>MASSTKQLLSLLSLSIFLLTSSHARESHFFSKVQKPKPNPTQTFQVTPVEKDESSEPPVPPFVVPENTNGYGLYGHDQYGSSTTTTIFDSDHKIPSRPYNAEVYEREREREREMEREPYLSGRSMDGRGREGMYFDGVGEEGYVGGKSNYGGGGGGYSGYGNMYGNSGYGEEYVP</sequence>
<dbReference type="AlphaFoldDB" id="A0AAV9F6I2"/>
<comment type="caution">
    <text evidence="3">The sequence shown here is derived from an EMBL/GenBank/DDBJ whole genome shotgun (WGS) entry which is preliminary data.</text>
</comment>
<organism evidence="3 4">
    <name type="scientific">Acorus calamus</name>
    <name type="common">Sweet flag</name>
    <dbReference type="NCBI Taxonomy" id="4465"/>
    <lineage>
        <taxon>Eukaryota</taxon>
        <taxon>Viridiplantae</taxon>
        <taxon>Streptophyta</taxon>
        <taxon>Embryophyta</taxon>
        <taxon>Tracheophyta</taxon>
        <taxon>Spermatophyta</taxon>
        <taxon>Magnoliopsida</taxon>
        <taxon>Liliopsida</taxon>
        <taxon>Acoraceae</taxon>
        <taxon>Acorus</taxon>
    </lineage>
</organism>
<reference evidence="3" key="2">
    <citation type="submission" date="2023-06" db="EMBL/GenBank/DDBJ databases">
        <authorList>
            <person name="Ma L."/>
            <person name="Liu K.-W."/>
            <person name="Li Z."/>
            <person name="Hsiao Y.-Y."/>
            <person name="Qi Y."/>
            <person name="Fu T."/>
            <person name="Tang G."/>
            <person name="Zhang D."/>
            <person name="Sun W.-H."/>
            <person name="Liu D.-K."/>
            <person name="Li Y."/>
            <person name="Chen G.-Z."/>
            <person name="Liu X.-D."/>
            <person name="Liao X.-Y."/>
            <person name="Jiang Y.-T."/>
            <person name="Yu X."/>
            <person name="Hao Y."/>
            <person name="Huang J."/>
            <person name="Zhao X.-W."/>
            <person name="Ke S."/>
            <person name="Chen Y.-Y."/>
            <person name="Wu W.-L."/>
            <person name="Hsu J.-L."/>
            <person name="Lin Y.-F."/>
            <person name="Huang M.-D."/>
            <person name="Li C.-Y."/>
            <person name="Huang L."/>
            <person name="Wang Z.-W."/>
            <person name="Zhao X."/>
            <person name="Zhong W.-Y."/>
            <person name="Peng D.-H."/>
            <person name="Ahmad S."/>
            <person name="Lan S."/>
            <person name="Zhang J.-S."/>
            <person name="Tsai W.-C."/>
            <person name="Van De Peer Y."/>
            <person name="Liu Z.-J."/>
        </authorList>
    </citation>
    <scope>NUCLEOTIDE SEQUENCE</scope>
    <source>
        <strain evidence="3">CP</strain>
        <tissue evidence="3">Leaves</tissue>
    </source>
</reference>
<accession>A0AAV9F6I2</accession>
<dbReference type="Proteomes" id="UP001180020">
    <property type="component" value="Unassembled WGS sequence"/>
</dbReference>
<name>A0AAV9F6I2_ACOCL</name>
<evidence type="ECO:0000313" key="3">
    <source>
        <dbReference type="EMBL" id="KAK1320227.1"/>
    </source>
</evidence>
<feature type="signal peptide" evidence="2">
    <location>
        <begin position="1"/>
        <end position="24"/>
    </location>
</feature>